<evidence type="ECO:0000256" key="2">
    <source>
        <dbReference type="SAM" id="MobiDB-lite"/>
    </source>
</evidence>
<dbReference type="Proteomes" id="UP000244906">
    <property type="component" value="Unassembled WGS sequence"/>
</dbReference>
<proteinExistence type="predicted"/>
<keyword evidence="1" id="KW-0175">Coiled coil</keyword>
<feature type="compositionally biased region" description="Polar residues" evidence="2">
    <location>
        <begin position="1"/>
        <end position="16"/>
    </location>
</feature>
<sequence>MNNYTQPGEQQQSWQSAPRKRGIYIDSERHIMLTLKNGMSPAGTALSLRNHPDLNVTVTDVSDNEEEEFFRYRFRVPDGCFVRTWQPDRHADIESGPGARHHKLYLTRQQGQSLIFRPAEQVSPEKACEDLQEFGIFIYLDEVVSPGIVKLAIHAPSSWTVVRTEVDVGRPVRESTLMPREVSELLGLPEWKLRGDSPESELRRLIPAKSRVEQASLLLDDFFRGRMNAAGGRLPANVYRSFRFAQGQLKQRLEHMNRLIRHCHEQNDQLKNLSTRFMEAAREALAEHDYESILEEARYRVREEQKQALAQANHQTTAPQPYSEADTVPMVLDLDNDEDDDYYEDENDRQPDFNEDPRPHNHMM</sequence>
<feature type="region of interest" description="Disordered" evidence="2">
    <location>
        <begin position="1"/>
        <end position="20"/>
    </location>
</feature>
<feature type="compositionally biased region" description="Polar residues" evidence="2">
    <location>
        <begin position="308"/>
        <end position="320"/>
    </location>
</feature>
<dbReference type="AlphaFoldDB" id="A0A2V1GYT9"/>
<comment type="caution">
    <text evidence="3">The sequence shown here is derived from an EMBL/GenBank/DDBJ whole genome shotgun (WGS) entry which is preliminary data.</text>
</comment>
<feature type="compositionally biased region" description="Acidic residues" evidence="2">
    <location>
        <begin position="334"/>
        <end position="347"/>
    </location>
</feature>
<organism evidence="3 4">
    <name type="scientific">Pelagibaculum spongiae</name>
    <dbReference type="NCBI Taxonomy" id="2080658"/>
    <lineage>
        <taxon>Bacteria</taxon>
        <taxon>Pseudomonadati</taxon>
        <taxon>Pseudomonadota</taxon>
        <taxon>Gammaproteobacteria</taxon>
        <taxon>Oceanospirillales</taxon>
        <taxon>Pelagibaculum</taxon>
    </lineage>
</organism>
<feature type="coiled-coil region" evidence="1">
    <location>
        <begin position="256"/>
        <end position="283"/>
    </location>
</feature>
<dbReference type="GO" id="GO:0006109">
    <property type="term" value="P:regulation of carbohydrate metabolic process"/>
    <property type="evidence" value="ECO:0007669"/>
    <property type="project" value="InterPro"/>
</dbReference>
<evidence type="ECO:0000313" key="3">
    <source>
        <dbReference type="EMBL" id="PVZ66299.1"/>
    </source>
</evidence>
<dbReference type="Gene3D" id="2.60.40.4380">
    <property type="entry name" value="Translational regulator CsrA"/>
    <property type="match status" value="1"/>
</dbReference>
<dbReference type="EMBL" id="QDDL01000008">
    <property type="protein sequence ID" value="PVZ66299.1"/>
    <property type="molecule type" value="Genomic_DNA"/>
</dbReference>
<gene>
    <name evidence="3" type="ORF">DC094_16490</name>
</gene>
<dbReference type="GO" id="GO:0003723">
    <property type="term" value="F:RNA binding"/>
    <property type="evidence" value="ECO:0007669"/>
    <property type="project" value="InterPro"/>
</dbReference>
<name>A0A2V1GYT9_9GAMM</name>
<evidence type="ECO:0000256" key="1">
    <source>
        <dbReference type="SAM" id="Coils"/>
    </source>
</evidence>
<dbReference type="GO" id="GO:0006402">
    <property type="term" value="P:mRNA catabolic process"/>
    <property type="evidence" value="ECO:0007669"/>
    <property type="project" value="InterPro"/>
</dbReference>
<feature type="compositionally biased region" description="Basic and acidic residues" evidence="2">
    <location>
        <begin position="348"/>
        <end position="364"/>
    </location>
</feature>
<feature type="region of interest" description="Disordered" evidence="2">
    <location>
        <begin position="305"/>
        <end position="364"/>
    </location>
</feature>
<accession>A0A2V1GYT9</accession>
<keyword evidence="4" id="KW-1185">Reference proteome</keyword>
<evidence type="ECO:0000313" key="4">
    <source>
        <dbReference type="Proteomes" id="UP000244906"/>
    </source>
</evidence>
<dbReference type="InterPro" id="IPR036107">
    <property type="entry name" value="CsrA_sf"/>
</dbReference>
<dbReference type="RefSeq" id="WP_116688220.1">
    <property type="nucleotide sequence ID" value="NZ_CAWNYD010000008.1"/>
</dbReference>
<protein>
    <submittedName>
        <fullName evidence="3">Uncharacterized protein</fullName>
    </submittedName>
</protein>
<reference evidence="3 4" key="1">
    <citation type="submission" date="2018-04" db="EMBL/GenBank/DDBJ databases">
        <title>Thalassorhabdus spongiae gen. nov., sp. nov., isolated from a marine sponge in South-West Iceland.</title>
        <authorList>
            <person name="Knobloch S."/>
            <person name="Daussin A."/>
            <person name="Johannsson R."/>
            <person name="Marteinsson V.T."/>
        </authorList>
    </citation>
    <scope>NUCLEOTIDE SEQUENCE [LARGE SCALE GENOMIC DNA]</scope>
    <source>
        <strain evidence="3 4">Hp12</strain>
    </source>
</reference>